<dbReference type="PANTHER" id="PTHR44809">
    <property type="match status" value="1"/>
</dbReference>
<keyword evidence="1" id="KW-0802">TPR repeat</keyword>
<comment type="caution">
    <text evidence="3">The sequence shown here is derived from an EMBL/GenBank/DDBJ whole genome shotgun (WGS) entry which is preliminary data.</text>
</comment>
<evidence type="ECO:0000313" key="3">
    <source>
        <dbReference type="EMBL" id="OGG06715.1"/>
    </source>
</evidence>
<dbReference type="Pfam" id="PF13432">
    <property type="entry name" value="TPR_16"/>
    <property type="match status" value="1"/>
</dbReference>
<dbReference type="Gene3D" id="3.40.50.1110">
    <property type="entry name" value="SGNH hydrolase"/>
    <property type="match status" value="1"/>
</dbReference>
<dbReference type="AlphaFoldDB" id="A0A1F5Z2W4"/>
<dbReference type="STRING" id="1817867.A3F83_12265"/>
<proteinExistence type="predicted"/>
<dbReference type="EMBL" id="MFIX01000009">
    <property type="protein sequence ID" value="OGG06715.1"/>
    <property type="molecule type" value="Genomic_DNA"/>
</dbReference>
<keyword evidence="2" id="KW-1133">Transmembrane helix</keyword>
<dbReference type="SUPFAM" id="SSF48452">
    <property type="entry name" value="TPR-like"/>
    <property type="match status" value="2"/>
</dbReference>
<dbReference type="SUPFAM" id="SSF52266">
    <property type="entry name" value="SGNH hydrolase"/>
    <property type="match status" value="1"/>
</dbReference>
<feature type="transmembrane region" description="Helical" evidence="2">
    <location>
        <begin position="21"/>
        <end position="42"/>
    </location>
</feature>
<keyword evidence="2" id="KW-0812">Transmembrane</keyword>
<reference evidence="3 4" key="1">
    <citation type="journal article" date="2016" name="Nat. Commun.">
        <title>Thousands of microbial genomes shed light on interconnected biogeochemical processes in an aquifer system.</title>
        <authorList>
            <person name="Anantharaman K."/>
            <person name="Brown C.T."/>
            <person name="Hug L.A."/>
            <person name="Sharon I."/>
            <person name="Castelle C.J."/>
            <person name="Probst A.J."/>
            <person name="Thomas B.C."/>
            <person name="Singh A."/>
            <person name="Wilkins M.J."/>
            <person name="Karaoz U."/>
            <person name="Brodie E.L."/>
            <person name="Williams K.H."/>
            <person name="Hubbard S.S."/>
            <person name="Banfield J.F."/>
        </authorList>
    </citation>
    <scope>NUCLEOTIDE SEQUENCE [LARGE SCALE GENOMIC DNA]</scope>
</reference>
<name>A0A1F5Z2W4_9BACT</name>
<evidence type="ECO:0000256" key="1">
    <source>
        <dbReference type="PROSITE-ProRule" id="PRU00339"/>
    </source>
</evidence>
<dbReference type="Pfam" id="PF13174">
    <property type="entry name" value="TPR_6"/>
    <property type="match status" value="1"/>
</dbReference>
<dbReference type="PROSITE" id="PS50293">
    <property type="entry name" value="TPR_REGION"/>
    <property type="match status" value="1"/>
</dbReference>
<dbReference type="InterPro" id="IPR036514">
    <property type="entry name" value="SGNH_hydro_sf"/>
</dbReference>
<evidence type="ECO:0008006" key="5">
    <source>
        <dbReference type="Google" id="ProtNLM"/>
    </source>
</evidence>
<dbReference type="Pfam" id="PF13414">
    <property type="entry name" value="TPR_11"/>
    <property type="match status" value="1"/>
</dbReference>
<dbReference type="Proteomes" id="UP000179129">
    <property type="component" value="Unassembled WGS sequence"/>
</dbReference>
<evidence type="ECO:0000256" key="2">
    <source>
        <dbReference type="SAM" id="Phobius"/>
    </source>
</evidence>
<dbReference type="Gene3D" id="1.25.40.10">
    <property type="entry name" value="Tetratricopeptide repeat domain"/>
    <property type="match status" value="2"/>
</dbReference>
<feature type="repeat" description="TPR" evidence="1">
    <location>
        <begin position="687"/>
        <end position="720"/>
    </location>
</feature>
<dbReference type="SMART" id="SM00028">
    <property type="entry name" value="TPR"/>
    <property type="match status" value="7"/>
</dbReference>
<dbReference type="InterPro" id="IPR019734">
    <property type="entry name" value="TPR_rpt"/>
</dbReference>
<keyword evidence="2" id="KW-0472">Membrane</keyword>
<dbReference type="PROSITE" id="PS50005">
    <property type="entry name" value="TPR"/>
    <property type="match status" value="4"/>
</dbReference>
<dbReference type="InterPro" id="IPR011990">
    <property type="entry name" value="TPR-like_helical_dom_sf"/>
</dbReference>
<dbReference type="Pfam" id="PF07721">
    <property type="entry name" value="TPR_4"/>
    <property type="match status" value="1"/>
</dbReference>
<protein>
    <recommendedName>
        <fullName evidence="5">SGNH hydrolase-type esterase domain-containing protein</fullName>
    </recommendedName>
</protein>
<dbReference type="PANTHER" id="PTHR44809:SF1">
    <property type="entry name" value="PROTEIN O-MANNOSYL-TRANSFERASE TMTC1"/>
    <property type="match status" value="1"/>
</dbReference>
<evidence type="ECO:0000313" key="4">
    <source>
        <dbReference type="Proteomes" id="UP000179129"/>
    </source>
</evidence>
<accession>A0A1F5Z2W4</accession>
<dbReference type="GO" id="GO:0042802">
    <property type="term" value="F:identical protein binding"/>
    <property type="evidence" value="ECO:0007669"/>
    <property type="project" value="InterPro"/>
</dbReference>
<feature type="repeat" description="TPR" evidence="1">
    <location>
        <begin position="653"/>
        <end position="686"/>
    </location>
</feature>
<feature type="repeat" description="TPR" evidence="1">
    <location>
        <begin position="551"/>
        <end position="584"/>
    </location>
</feature>
<dbReference type="Pfam" id="PF13181">
    <property type="entry name" value="TPR_8"/>
    <property type="match status" value="2"/>
</dbReference>
<sequence length="768" mass="86002">MKAPKRNTRKSRKKPTLIQRLLLVIMGAGLLAVFELLLRLLLPGSLAGPGEDPYVGFSGSNPLFVTYRAEDGSFRMKTAPGKLSWFNPQDFAARKQPGTFRIFTLGGSTTYGHPFLDATSFSGWLRRLLARIPGSGMNYEVVNCGGISYASYRMVRIMEELLNFEPDLFIIEAGHNEFLEARTYEKFFNRPSLLSGFQDRLSRLRTYQLLSRAYHSLRGKLSGGKPAGRAPESGTVLPSEVQTILDRSAGLDYYRRDTLFSNGVFEHFRFNIRRMKTLCAKAGVPAVFLRPVDNIKDFSPFKSQSREGLDDDSRMRFARSMSSGMALLAENRIAESIQSLRMAVSIDPKYADAHFSLGRALLAEGDTLLAGEELYQARELDVCPLRAQEPIHRILLEEATSPDAELVDVRTTFERRSPGGLIGNELLDDHIHPSSEGNLLIALQLMGWMEKKGFIQQRTAPSPAELGVLFKSVLDSLPPAYFREGTINLAKVLLWAKKFREVYHILVSQWNNISSEGEAQYLMGSTLLRLGAPGKAVEYLRNAETRTPDHLIVLTRLAEAYLLLDQVDSAKVTYEKALNYYPDNYAMLSNYAEMLGRLGRIDSALALYRRIKAVEPQLPGLDNNIGRLYVMKGQIDKAEEAFREAAGIEAESPQAFYNLGLLYAQLGRTADAEKCFQETLRRDPGQAGARIGLGRIYRDSGRLEQAEEEFRLALYLDPGRLENYIELALFYRSSGMPNQAGQIAGLGLQRFPDNPELTRLSRGEPPGK</sequence>
<gene>
    <name evidence="3" type="ORF">A3F83_12265</name>
</gene>
<feature type="repeat" description="TPR" evidence="1">
    <location>
        <begin position="619"/>
        <end position="652"/>
    </location>
</feature>
<organism evidence="3 4">
    <name type="scientific">Candidatus Glassbacteria bacterium RIFCSPLOWO2_12_FULL_58_11</name>
    <dbReference type="NCBI Taxonomy" id="1817867"/>
    <lineage>
        <taxon>Bacteria</taxon>
        <taxon>Candidatus Glassiibacteriota</taxon>
    </lineage>
</organism>
<dbReference type="InterPro" id="IPR011717">
    <property type="entry name" value="TPR-4"/>
</dbReference>
<dbReference type="InterPro" id="IPR052943">
    <property type="entry name" value="TMTC_O-mannosyl-trnsfr"/>
</dbReference>